<organism evidence="1 2">
    <name type="scientific">Mycobacterium lentiflavum</name>
    <dbReference type="NCBI Taxonomy" id="141349"/>
    <lineage>
        <taxon>Bacteria</taxon>
        <taxon>Bacillati</taxon>
        <taxon>Actinomycetota</taxon>
        <taxon>Actinomycetes</taxon>
        <taxon>Mycobacteriales</taxon>
        <taxon>Mycobacteriaceae</taxon>
        <taxon>Mycobacterium</taxon>
        <taxon>Mycobacterium simiae complex</taxon>
    </lineage>
</organism>
<dbReference type="EMBL" id="CTEE01000001">
    <property type="protein sequence ID" value="CQD16800.1"/>
    <property type="molecule type" value="Genomic_DNA"/>
</dbReference>
<accession>A0A0E4GYS5</accession>
<protein>
    <submittedName>
        <fullName evidence="1">Uncharacterized protein</fullName>
    </submittedName>
</protein>
<sequence length="204" mass="22213">MAATLRPMDASKIQLGAVFRFPHDDRPNRVLLHDGDVVMYDVWWPHQNGWGLADLAAVKRKRITYYVTTVATLVEKATQLRSDPLTDDERALHRPDLPFAALQDAAITWSSDPAGPPAMARPALSVAHIALAPFGPGGGTKPGRRVDADNGSAFSADELFRKAQAVQAPHLSDDSPVVGVGIYRSGLLRGLPEFYLWGSVSRLH</sequence>
<evidence type="ECO:0000313" key="2">
    <source>
        <dbReference type="Proteomes" id="UP000199251"/>
    </source>
</evidence>
<dbReference type="STRING" id="141349.BN1232_03649"/>
<dbReference type="AlphaFoldDB" id="A0A0E4GYS5"/>
<name>A0A0E4GYS5_MYCLN</name>
<dbReference type="Proteomes" id="UP000199251">
    <property type="component" value="Unassembled WGS sequence"/>
</dbReference>
<gene>
    <name evidence="1" type="ORF">BN1232_03649</name>
</gene>
<reference evidence="1 2" key="1">
    <citation type="submission" date="2015-03" db="EMBL/GenBank/DDBJ databases">
        <authorList>
            <person name="Urmite Genomes"/>
        </authorList>
    </citation>
    <scope>NUCLEOTIDE SEQUENCE [LARGE SCALE GENOMIC DNA]</scope>
    <source>
        <strain evidence="1 2">CSUR P1491</strain>
    </source>
</reference>
<evidence type="ECO:0000313" key="1">
    <source>
        <dbReference type="EMBL" id="CQD16800.1"/>
    </source>
</evidence>
<proteinExistence type="predicted"/>